<evidence type="ECO:0000313" key="2">
    <source>
        <dbReference type="EMBL" id="TSA83896.1"/>
    </source>
</evidence>
<dbReference type="SUPFAM" id="SSF56317">
    <property type="entry name" value="Carbon-nitrogen hydrolase"/>
    <property type="match status" value="1"/>
</dbReference>
<dbReference type="PROSITE" id="PS50263">
    <property type="entry name" value="CN_HYDROLASE"/>
    <property type="match status" value="1"/>
</dbReference>
<dbReference type="PANTHER" id="PTHR23088:SF50">
    <property type="entry name" value="HYDROLASE YHCX"/>
    <property type="match status" value="1"/>
</dbReference>
<dbReference type="Gene3D" id="3.60.110.10">
    <property type="entry name" value="Carbon-nitrogen hydrolase"/>
    <property type="match status" value="1"/>
</dbReference>
<keyword evidence="2" id="KW-0378">Hydrolase</keyword>
<organism evidence="2 3">
    <name type="scientific">Deinococcus detaillensis</name>
    <dbReference type="NCBI Taxonomy" id="2592048"/>
    <lineage>
        <taxon>Bacteria</taxon>
        <taxon>Thermotogati</taxon>
        <taxon>Deinococcota</taxon>
        <taxon>Deinococci</taxon>
        <taxon>Deinococcales</taxon>
        <taxon>Deinococcaceae</taxon>
        <taxon>Deinococcus</taxon>
    </lineage>
</organism>
<dbReference type="Pfam" id="PF00795">
    <property type="entry name" value="CN_hydrolase"/>
    <property type="match status" value="1"/>
</dbReference>
<dbReference type="AlphaFoldDB" id="A0A553UUK3"/>
<keyword evidence="3" id="KW-1185">Reference proteome</keyword>
<dbReference type="EMBL" id="VKDB01000012">
    <property type="protein sequence ID" value="TSA83896.1"/>
    <property type="molecule type" value="Genomic_DNA"/>
</dbReference>
<dbReference type="PANTHER" id="PTHR23088">
    <property type="entry name" value="NITRILASE-RELATED"/>
    <property type="match status" value="1"/>
</dbReference>
<proteinExistence type="predicted"/>
<feature type="domain" description="CN hydrolase" evidence="1">
    <location>
        <begin position="4"/>
        <end position="263"/>
    </location>
</feature>
<accession>A0A553UUK3</accession>
<reference evidence="2 3" key="1">
    <citation type="submission" date="2019-07" db="EMBL/GenBank/DDBJ databases">
        <title>Deinococcus detaillus sp. nov., isolated from humus soil in Antarctica.</title>
        <authorList>
            <person name="Zhang K."/>
        </authorList>
    </citation>
    <scope>NUCLEOTIDE SEQUENCE [LARGE SCALE GENOMIC DNA]</scope>
    <source>
        <strain evidence="2 3">H1</strain>
    </source>
</reference>
<gene>
    <name evidence="2" type="ORF">FNU79_11785</name>
</gene>
<dbReference type="CDD" id="cd07574">
    <property type="entry name" value="nitrilase_Rim1_like"/>
    <property type="match status" value="1"/>
</dbReference>
<evidence type="ECO:0000259" key="1">
    <source>
        <dbReference type="PROSITE" id="PS50263"/>
    </source>
</evidence>
<dbReference type="InterPro" id="IPR036526">
    <property type="entry name" value="C-N_Hydrolase_sf"/>
</dbReference>
<name>A0A553UUK3_9DEIO</name>
<protein>
    <submittedName>
        <fullName evidence="2">Carbon-nitrogen hydrolase family protein</fullName>
    </submittedName>
</protein>
<dbReference type="Proteomes" id="UP000316092">
    <property type="component" value="Unassembled WGS sequence"/>
</dbReference>
<dbReference type="GO" id="GO:0016787">
    <property type="term" value="F:hydrolase activity"/>
    <property type="evidence" value="ECO:0007669"/>
    <property type="project" value="UniProtKB-KW"/>
</dbReference>
<dbReference type="RefSeq" id="WP_143721027.1">
    <property type="nucleotide sequence ID" value="NZ_VKDB01000012.1"/>
</dbReference>
<evidence type="ECO:0000313" key="3">
    <source>
        <dbReference type="Proteomes" id="UP000316092"/>
    </source>
</evidence>
<sequence length="306" mass="33213">MTFLCVAAAAYLCQPYSHWDEYEARLSAWVARGAAGQAGVLIFPEYASLELISLLPPALWDDVQAQREPLQTFLPAFLELHARLARQYGVYVLAGSFPVEAAAGHFVNRAHFFGPDGQAGFQDKLVMTRFEAEEWSIGSGEGVKVFDTEYGKLGVNICYDAEFPDFARQQAAAGIEVLLIPSFSGSAHGYTRVRVGGMARALENQIYAVHAPCLADAPWSYAIETAVGAVAIYAPADNGLPESGIVAAGDFNVPDWLIHDLDLSLIREVRRSGHVLNARDQVWAQRQAAGPVVAVPFKASTNETQP</sequence>
<dbReference type="OrthoDB" id="9811121at2"/>
<dbReference type="InterPro" id="IPR003010">
    <property type="entry name" value="C-N_Hydrolase"/>
</dbReference>
<comment type="caution">
    <text evidence="2">The sequence shown here is derived from an EMBL/GenBank/DDBJ whole genome shotgun (WGS) entry which is preliminary data.</text>
</comment>